<keyword evidence="3" id="KW-0067">ATP-binding</keyword>
<dbReference type="CDD" id="cd03230">
    <property type="entry name" value="ABC_DR_subfamily_A"/>
    <property type="match status" value="1"/>
</dbReference>
<organism evidence="5 6">
    <name type="scientific">Candidatus Magasanikbacteria bacterium RIFCSPHIGHO2_01_FULL_33_34</name>
    <dbReference type="NCBI Taxonomy" id="1798671"/>
    <lineage>
        <taxon>Bacteria</taxon>
        <taxon>Candidatus Magasanikiibacteriota</taxon>
    </lineage>
</organism>
<dbReference type="PANTHER" id="PTHR42711">
    <property type="entry name" value="ABC TRANSPORTER ATP-BINDING PROTEIN"/>
    <property type="match status" value="1"/>
</dbReference>
<proteinExistence type="predicted"/>
<comment type="caution">
    <text evidence="5">The sequence shown here is derived from an EMBL/GenBank/DDBJ whole genome shotgun (WGS) entry which is preliminary data.</text>
</comment>
<dbReference type="GO" id="GO:0005524">
    <property type="term" value="F:ATP binding"/>
    <property type="evidence" value="ECO:0007669"/>
    <property type="project" value="UniProtKB-KW"/>
</dbReference>
<sequence>MKALEIDNLYKKYGENVAVNNISFDIEEGEFFGFLGPNGAGKTTTIGAITGIVKFDQGVIKVFDKDVVVDYREARMMIGISPQENNVDIWAPAEKILWYIGGYYGMTRNERKEKIPELLKLFDLERHKEKEFRMLSGGLKRRVMLARAMMHDPKLLILDEPTAGVDVELRHELWDYLKKINQQGKTILFTSHYLEEVEQLCNKIAVINKGEIIALDKKEKFTENGSSLEKTYLELIK</sequence>
<evidence type="ECO:0000313" key="5">
    <source>
        <dbReference type="EMBL" id="OGH59799.1"/>
    </source>
</evidence>
<feature type="domain" description="ABC transporter" evidence="4">
    <location>
        <begin position="4"/>
        <end position="234"/>
    </location>
</feature>
<dbReference type="PANTHER" id="PTHR42711:SF15">
    <property type="entry name" value="ABC-TYPE MULTIDRUG TRANSPORT SYSTEM, ATPASE COMPONENT"/>
    <property type="match status" value="1"/>
</dbReference>
<evidence type="ECO:0000313" key="6">
    <source>
        <dbReference type="Proteomes" id="UP000177067"/>
    </source>
</evidence>
<dbReference type="InterPro" id="IPR003439">
    <property type="entry name" value="ABC_transporter-like_ATP-bd"/>
</dbReference>
<dbReference type="InterPro" id="IPR003593">
    <property type="entry name" value="AAA+_ATPase"/>
</dbReference>
<dbReference type="EMBL" id="MFPS01000006">
    <property type="protein sequence ID" value="OGH59799.1"/>
    <property type="molecule type" value="Genomic_DNA"/>
</dbReference>
<dbReference type="Proteomes" id="UP000177067">
    <property type="component" value="Unassembled WGS sequence"/>
</dbReference>
<dbReference type="InterPro" id="IPR050763">
    <property type="entry name" value="ABC_transporter_ATP-binding"/>
</dbReference>
<evidence type="ECO:0000259" key="4">
    <source>
        <dbReference type="PROSITE" id="PS50893"/>
    </source>
</evidence>
<protein>
    <recommendedName>
        <fullName evidence="4">ABC transporter domain-containing protein</fullName>
    </recommendedName>
</protein>
<dbReference type="Gene3D" id="3.40.50.300">
    <property type="entry name" value="P-loop containing nucleotide triphosphate hydrolases"/>
    <property type="match status" value="1"/>
</dbReference>
<dbReference type="GO" id="GO:0016887">
    <property type="term" value="F:ATP hydrolysis activity"/>
    <property type="evidence" value="ECO:0007669"/>
    <property type="project" value="InterPro"/>
</dbReference>
<reference evidence="5 6" key="1">
    <citation type="journal article" date="2016" name="Nat. Commun.">
        <title>Thousands of microbial genomes shed light on interconnected biogeochemical processes in an aquifer system.</title>
        <authorList>
            <person name="Anantharaman K."/>
            <person name="Brown C.T."/>
            <person name="Hug L.A."/>
            <person name="Sharon I."/>
            <person name="Castelle C.J."/>
            <person name="Probst A.J."/>
            <person name="Thomas B.C."/>
            <person name="Singh A."/>
            <person name="Wilkins M.J."/>
            <person name="Karaoz U."/>
            <person name="Brodie E.L."/>
            <person name="Williams K.H."/>
            <person name="Hubbard S.S."/>
            <person name="Banfield J.F."/>
        </authorList>
    </citation>
    <scope>NUCLEOTIDE SEQUENCE [LARGE SCALE GENOMIC DNA]</scope>
</reference>
<evidence type="ECO:0000256" key="1">
    <source>
        <dbReference type="ARBA" id="ARBA00022448"/>
    </source>
</evidence>
<accession>A0A1F6LKF1</accession>
<keyword evidence="1" id="KW-0813">Transport</keyword>
<dbReference type="PROSITE" id="PS50893">
    <property type="entry name" value="ABC_TRANSPORTER_2"/>
    <property type="match status" value="1"/>
</dbReference>
<dbReference type="SUPFAM" id="SSF52540">
    <property type="entry name" value="P-loop containing nucleoside triphosphate hydrolases"/>
    <property type="match status" value="1"/>
</dbReference>
<keyword evidence="2" id="KW-0547">Nucleotide-binding</keyword>
<dbReference type="Pfam" id="PF00005">
    <property type="entry name" value="ABC_tran"/>
    <property type="match status" value="1"/>
</dbReference>
<dbReference type="InterPro" id="IPR027417">
    <property type="entry name" value="P-loop_NTPase"/>
</dbReference>
<name>A0A1F6LKF1_9BACT</name>
<evidence type="ECO:0000256" key="3">
    <source>
        <dbReference type="ARBA" id="ARBA00022840"/>
    </source>
</evidence>
<dbReference type="AlphaFoldDB" id="A0A1F6LKF1"/>
<gene>
    <name evidence="5" type="ORF">A2725_02160</name>
</gene>
<evidence type="ECO:0000256" key="2">
    <source>
        <dbReference type="ARBA" id="ARBA00022741"/>
    </source>
</evidence>
<dbReference type="SMART" id="SM00382">
    <property type="entry name" value="AAA"/>
    <property type="match status" value="1"/>
</dbReference>